<feature type="non-terminal residue" evidence="2">
    <location>
        <position position="84"/>
    </location>
</feature>
<protein>
    <submittedName>
        <fullName evidence="2">Uncharacterized protein</fullName>
    </submittedName>
</protein>
<dbReference type="AlphaFoldDB" id="A0A813GP19"/>
<name>A0A813GP19_POLGL</name>
<evidence type="ECO:0000256" key="1">
    <source>
        <dbReference type="SAM" id="MobiDB-lite"/>
    </source>
</evidence>
<organism evidence="2 3">
    <name type="scientific">Polarella glacialis</name>
    <name type="common">Dinoflagellate</name>
    <dbReference type="NCBI Taxonomy" id="89957"/>
    <lineage>
        <taxon>Eukaryota</taxon>
        <taxon>Sar</taxon>
        <taxon>Alveolata</taxon>
        <taxon>Dinophyceae</taxon>
        <taxon>Suessiales</taxon>
        <taxon>Suessiaceae</taxon>
        <taxon>Polarella</taxon>
    </lineage>
</organism>
<accession>A0A813GP19</accession>
<proteinExistence type="predicted"/>
<dbReference type="EMBL" id="CAJNNV010029096">
    <property type="protein sequence ID" value="CAE8627043.1"/>
    <property type="molecule type" value="Genomic_DNA"/>
</dbReference>
<evidence type="ECO:0000313" key="3">
    <source>
        <dbReference type="Proteomes" id="UP000654075"/>
    </source>
</evidence>
<gene>
    <name evidence="2" type="ORF">PGLA1383_LOCUS43913</name>
</gene>
<feature type="non-terminal residue" evidence="2">
    <location>
        <position position="1"/>
    </location>
</feature>
<sequence length="84" mass="8736">VPPIAVVHSVLPWDAANVPGRGWPGRDSLASDAAFPAGQQPPSLVAWPHQEGRPAACWETSVLDSTSDGWDGQCDGLSETGDTS</sequence>
<dbReference type="Proteomes" id="UP000654075">
    <property type="component" value="Unassembled WGS sequence"/>
</dbReference>
<keyword evidence="3" id="KW-1185">Reference proteome</keyword>
<feature type="region of interest" description="Disordered" evidence="1">
    <location>
        <begin position="64"/>
        <end position="84"/>
    </location>
</feature>
<comment type="caution">
    <text evidence="2">The sequence shown here is derived from an EMBL/GenBank/DDBJ whole genome shotgun (WGS) entry which is preliminary data.</text>
</comment>
<evidence type="ECO:0000313" key="2">
    <source>
        <dbReference type="EMBL" id="CAE8627043.1"/>
    </source>
</evidence>
<reference evidence="2" key="1">
    <citation type="submission" date="2021-02" db="EMBL/GenBank/DDBJ databases">
        <authorList>
            <person name="Dougan E. K."/>
            <person name="Rhodes N."/>
            <person name="Thang M."/>
            <person name="Chan C."/>
        </authorList>
    </citation>
    <scope>NUCLEOTIDE SEQUENCE</scope>
</reference>